<evidence type="ECO:0000256" key="1">
    <source>
        <dbReference type="ARBA" id="ARBA00004141"/>
    </source>
</evidence>
<feature type="region of interest" description="Disordered" evidence="6">
    <location>
        <begin position="311"/>
        <end position="332"/>
    </location>
</feature>
<evidence type="ECO:0000256" key="4">
    <source>
        <dbReference type="ARBA" id="ARBA00023136"/>
    </source>
</evidence>
<feature type="domain" description="Rhodopsin" evidence="8">
    <location>
        <begin position="27"/>
        <end position="270"/>
    </location>
</feature>
<feature type="transmembrane region" description="Helical" evidence="7">
    <location>
        <begin position="43"/>
        <end position="64"/>
    </location>
</feature>
<keyword evidence="3 7" id="KW-1133">Transmembrane helix</keyword>
<comment type="caution">
    <text evidence="9">The sequence shown here is derived from an EMBL/GenBank/DDBJ whole genome shotgun (WGS) entry which is preliminary data.</text>
</comment>
<feature type="transmembrane region" description="Helical" evidence="7">
    <location>
        <begin position="129"/>
        <end position="149"/>
    </location>
</feature>
<proteinExistence type="inferred from homology"/>
<keyword evidence="2 7" id="KW-0812">Transmembrane</keyword>
<evidence type="ECO:0000256" key="5">
    <source>
        <dbReference type="ARBA" id="ARBA00038359"/>
    </source>
</evidence>
<dbReference type="PANTHER" id="PTHR33048:SF47">
    <property type="entry name" value="INTEGRAL MEMBRANE PROTEIN-RELATED"/>
    <property type="match status" value="1"/>
</dbReference>
<comment type="subcellular location">
    <subcellularLocation>
        <location evidence="1">Membrane</location>
        <topology evidence="1">Multi-pass membrane protein</topology>
    </subcellularLocation>
</comment>
<accession>A0A5C6T6Y7</accession>
<dbReference type="Pfam" id="PF20684">
    <property type="entry name" value="Fung_rhodopsin"/>
    <property type="match status" value="1"/>
</dbReference>
<dbReference type="InterPro" id="IPR052337">
    <property type="entry name" value="SAT4-like"/>
</dbReference>
<dbReference type="InterPro" id="IPR049326">
    <property type="entry name" value="Rhodopsin_dom_fungi"/>
</dbReference>
<sequence length="398" mass="44121">TKMESKQTDLWVVLFVTFTAATIVTILRLLSRRLKRNSLSWDDYFALCGYAISIGWIVIIPYWINRGLGLHIMDVLDVKGITLDKALYESKLVLFVAELFYAFGLFFAKVSILSLYWRMFCITNIRLPIQILFGCSITWIIFRIFMGIFHCVPVQAFWDSTAGGYCAIEDKKFFFGTTLVHNIIDIAILVLPMLEIGKLQLPILQKAGIMIMFTFGFFICAAGIRLIVAARVFDDTSPDLTWNIVTIVIWATVEVNLINVSASLPVIRPACTFIFTCTNPRTVTGASSNSYGNSSSRSQRKQSIRLDTISMSAPNDESSSTHQLAVSDDGSGRGLVSEFESHTADQYHPSGIKYTSTLMGQSGAGAGGFESDLSQISITNEIIVDGSKQPWPGSLETV</sequence>
<evidence type="ECO:0000256" key="7">
    <source>
        <dbReference type="SAM" id="Phobius"/>
    </source>
</evidence>
<feature type="compositionally biased region" description="Polar residues" evidence="6">
    <location>
        <begin position="311"/>
        <end position="324"/>
    </location>
</feature>
<evidence type="ECO:0000259" key="8">
    <source>
        <dbReference type="Pfam" id="PF20684"/>
    </source>
</evidence>
<dbReference type="PANTHER" id="PTHR33048">
    <property type="entry name" value="PTH11-LIKE INTEGRAL MEMBRANE PROTEIN (AFU_ORTHOLOGUE AFUA_5G11245)"/>
    <property type="match status" value="1"/>
</dbReference>
<dbReference type="AlphaFoldDB" id="A0A5C6T6Y7"/>
<evidence type="ECO:0000256" key="2">
    <source>
        <dbReference type="ARBA" id="ARBA00022692"/>
    </source>
</evidence>
<protein>
    <recommendedName>
        <fullName evidence="8">Rhodopsin domain-containing protein</fullName>
    </recommendedName>
</protein>
<dbReference type="EMBL" id="VMNF01000006">
    <property type="protein sequence ID" value="TXC06412.1"/>
    <property type="molecule type" value="Genomic_DNA"/>
</dbReference>
<feature type="transmembrane region" description="Helical" evidence="7">
    <location>
        <begin position="209"/>
        <end position="228"/>
    </location>
</feature>
<feature type="non-terminal residue" evidence="9">
    <location>
        <position position="1"/>
    </location>
</feature>
<keyword evidence="4 7" id="KW-0472">Membrane</keyword>
<organism evidence="9 10">
    <name type="scientific">Fusarium oxysporum f. sp. cubense</name>
    <dbReference type="NCBI Taxonomy" id="61366"/>
    <lineage>
        <taxon>Eukaryota</taxon>
        <taxon>Fungi</taxon>
        <taxon>Dikarya</taxon>
        <taxon>Ascomycota</taxon>
        <taxon>Pezizomycotina</taxon>
        <taxon>Sordariomycetes</taxon>
        <taxon>Hypocreomycetidae</taxon>
        <taxon>Hypocreales</taxon>
        <taxon>Nectriaceae</taxon>
        <taxon>Fusarium</taxon>
        <taxon>Fusarium oxysporum species complex</taxon>
    </lineage>
</organism>
<feature type="transmembrane region" description="Helical" evidence="7">
    <location>
        <begin position="240"/>
        <end position="258"/>
    </location>
</feature>
<evidence type="ECO:0000256" key="3">
    <source>
        <dbReference type="ARBA" id="ARBA00022989"/>
    </source>
</evidence>
<evidence type="ECO:0000256" key="6">
    <source>
        <dbReference type="SAM" id="MobiDB-lite"/>
    </source>
</evidence>
<dbReference type="GO" id="GO:0016020">
    <property type="term" value="C:membrane"/>
    <property type="evidence" value="ECO:0007669"/>
    <property type="project" value="UniProtKB-SubCell"/>
</dbReference>
<reference evidence="9 10" key="1">
    <citation type="submission" date="2019-07" db="EMBL/GenBank/DDBJ databases">
        <title>The First High-Quality Draft Genome Sequence of the Causal Agent of the Current Panama Disease Epidemic.</title>
        <authorList>
            <person name="Warmington R.J."/>
            <person name="Kay W."/>
            <person name="Jeffries A."/>
            <person name="Bebber D."/>
            <person name="Moore K."/>
            <person name="Studholme D.J."/>
        </authorList>
    </citation>
    <scope>NUCLEOTIDE SEQUENCE [LARGE SCALE GENOMIC DNA]</scope>
    <source>
        <strain evidence="9 10">TR4</strain>
    </source>
</reference>
<feature type="transmembrane region" description="Helical" evidence="7">
    <location>
        <begin position="179"/>
        <end position="197"/>
    </location>
</feature>
<evidence type="ECO:0000313" key="9">
    <source>
        <dbReference type="EMBL" id="TXC06412.1"/>
    </source>
</evidence>
<feature type="transmembrane region" description="Helical" evidence="7">
    <location>
        <begin position="12"/>
        <end position="31"/>
    </location>
</feature>
<comment type="similarity">
    <text evidence="5">Belongs to the SAT4 family.</text>
</comment>
<dbReference type="Proteomes" id="UP000321331">
    <property type="component" value="Unassembled WGS sequence"/>
</dbReference>
<name>A0A5C6T6Y7_FUSOC</name>
<gene>
    <name evidence="9" type="ORF">FocTR4_00010906</name>
</gene>
<evidence type="ECO:0000313" key="10">
    <source>
        <dbReference type="Proteomes" id="UP000321331"/>
    </source>
</evidence>
<feature type="transmembrane region" description="Helical" evidence="7">
    <location>
        <begin position="92"/>
        <end position="117"/>
    </location>
</feature>